<organism evidence="1 2">
    <name type="scientific">Candidatus Sulfuritelmatomonas gaucii</name>
    <dbReference type="NCBI Taxonomy" id="2043161"/>
    <lineage>
        <taxon>Bacteria</taxon>
        <taxon>Pseudomonadati</taxon>
        <taxon>Acidobacteriota</taxon>
        <taxon>Terriglobia</taxon>
        <taxon>Terriglobales</taxon>
        <taxon>Acidobacteriaceae</taxon>
        <taxon>Candidatus Sulfuritelmatomonas</taxon>
    </lineage>
</organism>
<evidence type="ECO:0000313" key="2">
    <source>
        <dbReference type="Proteomes" id="UP000239735"/>
    </source>
</evidence>
<name>A0A2N9LNT6_9BACT</name>
<proteinExistence type="predicted"/>
<reference evidence="2" key="1">
    <citation type="submission" date="2018-02" db="EMBL/GenBank/DDBJ databases">
        <authorList>
            <person name="Hausmann B."/>
        </authorList>
    </citation>
    <scope>NUCLEOTIDE SEQUENCE [LARGE SCALE GENOMIC DNA]</scope>
    <source>
        <strain evidence="2">Peat soil MAG SbA5</strain>
    </source>
</reference>
<dbReference type="AlphaFoldDB" id="A0A2N9LNT6"/>
<accession>A0A2N9LNT6</accession>
<gene>
    <name evidence="1" type="ORF">SBA5_470041</name>
</gene>
<protein>
    <recommendedName>
        <fullName evidence="3">POTRA domain-containing protein</fullName>
    </recommendedName>
</protein>
<evidence type="ECO:0000313" key="1">
    <source>
        <dbReference type="EMBL" id="SPE24920.1"/>
    </source>
</evidence>
<evidence type="ECO:0008006" key="3">
    <source>
        <dbReference type="Google" id="ProtNLM"/>
    </source>
</evidence>
<dbReference type="Gene3D" id="3.10.20.310">
    <property type="entry name" value="membrane protein fhac"/>
    <property type="match status" value="2"/>
</dbReference>
<dbReference type="EMBL" id="OKRB01000105">
    <property type="protein sequence ID" value="SPE24920.1"/>
    <property type="molecule type" value="Genomic_DNA"/>
</dbReference>
<sequence length="448" mass="48334">MIDFAASLKVCYSWRSMFKPAGLIAAPIAALFLLCSLSSPAQKKVPPRAIRFQGAPQYTQEELLAAAGLKPNVRLTSIEVKARARQLNDTGLFSVVKFSTDSKGLLFSLTPASQLYPIHLDNLPLKPGKDLDMKLHERFPLYHGLVPASGFMLEAICHAFEEMLAGQGVKATVKADLTSGLGPKKITAMNFTVTSPAVRIGSIQLSGVSAAMQAKANALVASQAGNEFDTENSAPGLQRAFEDLYQDQGYAAVQVDVTEIDPPVVSNQAVEIPFTVAIREGGIYKLGSISYPSDALVPRAEAEKILSKYPAGSGRPLDLYLLAVRDAYHARGYLDCSVISHASFNESTRIVNYTLEIAPGPPYRMGAVQFDGAPDAMAAKLAHLWKMPPGAAFDESYVSTFAARAQKQDRSLAKWMQSVITTFDVKPDPATHQVNCIFHFAKAAGNAH</sequence>
<dbReference type="Proteomes" id="UP000239735">
    <property type="component" value="Unassembled WGS sequence"/>
</dbReference>